<dbReference type="PROSITE" id="PS50949">
    <property type="entry name" value="HTH_GNTR"/>
    <property type="match status" value="1"/>
</dbReference>
<dbReference type="SMART" id="SM00895">
    <property type="entry name" value="FCD"/>
    <property type="match status" value="1"/>
</dbReference>
<dbReference type="Gene3D" id="1.20.120.530">
    <property type="entry name" value="GntR ligand-binding domain-like"/>
    <property type="match status" value="1"/>
</dbReference>
<dbReference type="InterPro" id="IPR008920">
    <property type="entry name" value="TF_FadR/GntR_C"/>
</dbReference>
<dbReference type="SUPFAM" id="SSF46785">
    <property type="entry name" value="Winged helix' DNA-binding domain"/>
    <property type="match status" value="1"/>
</dbReference>
<dbReference type="InterPro" id="IPR036390">
    <property type="entry name" value="WH_DNA-bd_sf"/>
</dbReference>
<dbReference type="InterPro" id="IPR011711">
    <property type="entry name" value="GntR_C"/>
</dbReference>
<proteinExistence type="predicted"/>
<evidence type="ECO:0000256" key="1">
    <source>
        <dbReference type="ARBA" id="ARBA00023015"/>
    </source>
</evidence>
<dbReference type="InterPro" id="IPR036388">
    <property type="entry name" value="WH-like_DNA-bd_sf"/>
</dbReference>
<dbReference type="Gene3D" id="1.10.10.10">
    <property type="entry name" value="Winged helix-like DNA-binding domain superfamily/Winged helix DNA-binding domain"/>
    <property type="match status" value="1"/>
</dbReference>
<dbReference type="Pfam" id="PF07729">
    <property type="entry name" value="FCD"/>
    <property type="match status" value="1"/>
</dbReference>
<dbReference type="AlphaFoldDB" id="A0A840RIR1"/>
<dbReference type="Pfam" id="PF00392">
    <property type="entry name" value="GntR"/>
    <property type="match status" value="1"/>
</dbReference>
<keyword evidence="6" id="KW-1185">Reference proteome</keyword>
<dbReference type="PANTHER" id="PTHR43537:SF53">
    <property type="entry name" value="HTH-TYPE TRANSCRIPTIONAL REPRESSOR NANR"/>
    <property type="match status" value="1"/>
</dbReference>
<gene>
    <name evidence="5" type="ORF">HNQ50_003751</name>
</gene>
<evidence type="ECO:0000256" key="2">
    <source>
        <dbReference type="ARBA" id="ARBA00023125"/>
    </source>
</evidence>
<reference evidence="5 6" key="1">
    <citation type="submission" date="2020-08" db="EMBL/GenBank/DDBJ databases">
        <title>Genomic Encyclopedia of Type Strains, Phase IV (KMG-IV): sequencing the most valuable type-strain genomes for metagenomic binning, comparative biology and taxonomic classification.</title>
        <authorList>
            <person name="Goeker M."/>
        </authorList>
    </citation>
    <scope>NUCLEOTIDE SEQUENCE [LARGE SCALE GENOMIC DNA]</scope>
    <source>
        <strain evidence="5 6">DSM 18233</strain>
    </source>
</reference>
<evidence type="ECO:0000259" key="4">
    <source>
        <dbReference type="PROSITE" id="PS50949"/>
    </source>
</evidence>
<organism evidence="5 6">
    <name type="scientific">Silvimonas terrae</name>
    <dbReference type="NCBI Taxonomy" id="300266"/>
    <lineage>
        <taxon>Bacteria</taxon>
        <taxon>Pseudomonadati</taxon>
        <taxon>Pseudomonadota</taxon>
        <taxon>Betaproteobacteria</taxon>
        <taxon>Neisseriales</taxon>
        <taxon>Chitinibacteraceae</taxon>
        <taxon>Silvimonas</taxon>
    </lineage>
</organism>
<sequence length="233" mass="25568">MSGRTRDEAIYENLHTAIFEVQLPPGTRLPEDDLAETFGVSRTGIRKVLQRLAHERLVEIVPNKGASVAQPSVKEAREVFAARRMIECAALPQVIAHARAAQIKALGEIMEKEDAAQLAGDRQAAIRLSGEFHLALIRIADNDTLSHFLRELVTRSSLIIATYGAPIAVSCRHSEHEQILDLIGQRDVAAAVQWMEQHLLEVERSCSFASAEAEPDLKAILGNIAKRRGTGLA</sequence>
<name>A0A840RIR1_9NEIS</name>
<dbReference type="SUPFAM" id="SSF48008">
    <property type="entry name" value="GntR ligand-binding domain-like"/>
    <property type="match status" value="1"/>
</dbReference>
<dbReference type="CDD" id="cd07377">
    <property type="entry name" value="WHTH_GntR"/>
    <property type="match status" value="1"/>
</dbReference>
<accession>A0A840RIR1</accession>
<keyword evidence="3" id="KW-0804">Transcription</keyword>
<comment type="caution">
    <text evidence="5">The sequence shown here is derived from an EMBL/GenBank/DDBJ whole genome shotgun (WGS) entry which is preliminary data.</text>
</comment>
<evidence type="ECO:0000256" key="3">
    <source>
        <dbReference type="ARBA" id="ARBA00023163"/>
    </source>
</evidence>
<evidence type="ECO:0000313" key="6">
    <source>
        <dbReference type="Proteomes" id="UP000543030"/>
    </source>
</evidence>
<evidence type="ECO:0000313" key="5">
    <source>
        <dbReference type="EMBL" id="MBB5192997.1"/>
    </source>
</evidence>
<keyword evidence="2 5" id="KW-0238">DNA-binding</keyword>
<protein>
    <submittedName>
        <fullName evidence="5">DNA-binding GntR family transcriptional regulator</fullName>
    </submittedName>
</protein>
<feature type="domain" description="HTH gntR-type" evidence="4">
    <location>
        <begin position="4"/>
        <end position="71"/>
    </location>
</feature>
<dbReference type="InterPro" id="IPR000524">
    <property type="entry name" value="Tscrpt_reg_HTH_GntR"/>
</dbReference>
<dbReference type="GO" id="GO:0003677">
    <property type="term" value="F:DNA binding"/>
    <property type="evidence" value="ECO:0007669"/>
    <property type="project" value="UniProtKB-KW"/>
</dbReference>
<dbReference type="GO" id="GO:0003700">
    <property type="term" value="F:DNA-binding transcription factor activity"/>
    <property type="evidence" value="ECO:0007669"/>
    <property type="project" value="InterPro"/>
</dbReference>
<keyword evidence="1" id="KW-0805">Transcription regulation</keyword>
<dbReference type="Proteomes" id="UP000543030">
    <property type="component" value="Unassembled WGS sequence"/>
</dbReference>
<dbReference type="SMART" id="SM00345">
    <property type="entry name" value="HTH_GNTR"/>
    <property type="match status" value="1"/>
</dbReference>
<dbReference type="RefSeq" id="WP_184102654.1">
    <property type="nucleotide sequence ID" value="NZ_JACHHN010000009.1"/>
</dbReference>
<dbReference type="EMBL" id="JACHHN010000009">
    <property type="protein sequence ID" value="MBB5192997.1"/>
    <property type="molecule type" value="Genomic_DNA"/>
</dbReference>
<dbReference type="PANTHER" id="PTHR43537">
    <property type="entry name" value="TRANSCRIPTIONAL REGULATOR, GNTR FAMILY"/>
    <property type="match status" value="1"/>
</dbReference>